<evidence type="ECO:0000313" key="5">
    <source>
        <dbReference type="Proteomes" id="UP000318242"/>
    </source>
</evidence>
<keyword evidence="1" id="KW-0547">Nucleotide-binding</keyword>
<keyword evidence="2" id="KW-0067">ATP-binding</keyword>
<dbReference type="Proteomes" id="UP000318242">
    <property type="component" value="Unassembled WGS sequence"/>
</dbReference>
<protein>
    <submittedName>
        <fullName evidence="4">Flp pilus assembly protein</fullName>
    </submittedName>
</protein>
<sequence length="405" mass="45303">MSEVVRMNADDNFRLVLKSQVNLWMVYSSDSFKRHMESELKRCTNVVIEFINLSQFNSQSIKDRATPDLVFIQAENDWSQKLTELYANSLILQNSNSSLVVFGDESNSFDLKVALRIGASDFLSETIKLEGIASFLTAVSDEKIASRDLAELHVFVNSKGGSGASTVSLNTAIELAKNKKNNVLYLDLDVQFGAIQDYLDLKPQYGLHDIIDGANELDEISLQTLATEHSSGLSFLNFHQMHPIENELKARGLHTVVPSLREYYTHIVADLSRGIEANYSSIISQATKVFFIAQQSYVSIKNTNDMLNVVELEFGLSREQLEVVVNRYDKKQHLKITDIEEALGQFRVHVLPNDYKTVNESSNLGKPFSMNKKKSSISEAVGRLAASISPTDDGQSKGWLGKIFS</sequence>
<dbReference type="GO" id="GO:0051782">
    <property type="term" value="P:negative regulation of cell division"/>
    <property type="evidence" value="ECO:0007669"/>
    <property type="project" value="TreeGrafter"/>
</dbReference>
<dbReference type="PANTHER" id="PTHR43384">
    <property type="entry name" value="SEPTUM SITE-DETERMINING PROTEIN MIND HOMOLOG, CHLOROPLASTIC-RELATED"/>
    <property type="match status" value="1"/>
</dbReference>
<dbReference type="SUPFAM" id="SSF52540">
    <property type="entry name" value="P-loop containing nucleoside triphosphate hydrolases"/>
    <property type="match status" value="1"/>
</dbReference>
<dbReference type="InterPro" id="IPR050625">
    <property type="entry name" value="ParA/MinD_ATPase"/>
</dbReference>
<dbReference type="GO" id="GO:0016887">
    <property type="term" value="F:ATP hydrolysis activity"/>
    <property type="evidence" value="ECO:0007669"/>
    <property type="project" value="TreeGrafter"/>
</dbReference>
<evidence type="ECO:0000313" key="4">
    <source>
        <dbReference type="EMBL" id="GEA61701.1"/>
    </source>
</evidence>
<dbReference type="PANTHER" id="PTHR43384:SF6">
    <property type="entry name" value="SEPTUM SITE-DETERMINING PROTEIN MIND HOMOLOG, CHLOROPLASTIC"/>
    <property type="match status" value="1"/>
</dbReference>
<organism evidence="4 5">
    <name type="scientific">Vibrio comitans NBRC 102076</name>
    <dbReference type="NCBI Taxonomy" id="1219078"/>
    <lineage>
        <taxon>Bacteria</taxon>
        <taxon>Pseudomonadati</taxon>
        <taxon>Pseudomonadota</taxon>
        <taxon>Gammaproteobacteria</taxon>
        <taxon>Vibrionales</taxon>
        <taxon>Vibrionaceae</taxon>
        <taxon>Vibrio</taxon>
    </lineage>
</organism>
<dbReference type="RefSeq" id="WP_141272052.1">
    <property type="nucleotide sequence ID" value="NZ_BJLH01000013.1"/>
</dbReference>
<dbReference type="EMBL" id="BJLH01000013">
    <property type="protein sequence ID" value="GEA61701.1"/>
    <property type="molecule type" value="Genomic_DNA"/>
</dbReference>
<reference evidence="4 5" key="1">
    <citation type="submission" date="2019-06" db="EMBL/GenBank/DDBJ databases">
        <title>Whole genome shotgun sequence of Vibrio comitans NBRC 102076.</title>
        <authorList>
            <person name="Hosoyama A."/>
            <person name="Uohara A."/>
            <person name="Ohji S."/>
            <person name="Ichikawa N."/>
        </authorList>
    </citation>
    <scope>NUCLEOTIDE SEQUENCE [LARGE SCALE GENOMIC DNA]</scope>
    <source>
        <strain evidence="4 5">NBRC 102076</strain>
    </source>
</reference>
<dbReference type="GO" id="GO:0005829">
    <property type="term" value="C:cytosol"/>
    <property type="evidence" value="ECO:0007669"/>
    <property type="project" value="TreeGrafter"/>
</dbReference>
<evidence type="ECO:0000259" key="3">
    <source>
        <dbReference type="Pfam" id="PF01656"/>
    </source>
</evidence>
<dbReference type="GO" id="GO:0005524">
    <property type="term" value="F:ATP binding"/>
    <property type="evidence" value="ECO:0007669"/>
    <property type="project" value="UniProtKB-KW"/>
</dbReference>
<dbReference type="InterPro" id="IPR002586">
    <property type="entry name" value="CobQ/CobB/MinD/ParA_Nub-bd_dom"/>
</dbReference>
<dbReference type="AlphaFoldDB" id="A0A4Y3IQA3"/>
<proteinExistence type="predicted"/>
<dbReference type="GO" id="GO:0009898">
    <property type="term" value="C:cytoplasmic side of plasma membrane"/>
    <property type="evidence" value="ECO:0007669"/>
    <property type="project" value="TreeGrafter"/>
</dbReference>
<dbReference type="Pfam" id="PF01656">
    <property type="entry name" value="CbiA"/>
    <property type="match status" value="1"/>
</dbReference>
<name>A0A4Y3IQA3_9VIBR</name>
<feature type="domain" description="CobQ/CobB/MinD/ParA nucleotide binding" evidence="3">
    <location>
        <begin position="154"/>
        <end position="355"/>
    </location>
</feature>
<dbReference type="Gene3D" id="3.40.50.300">
    <property type="entry name" value="P-loop containing nucleotide triphosphate hydrolases"/>
    <property type="match status" value="1"/>
</dbReference>
<gene>
    <name evidence="4" type="ORF">VCO01S_28940</name>
</gene>
<comment type="caution">
    <text evidence="4">The sequence shown here is derived from an EMBL/GenBank/DDBJ whole genome shotgun (WGS) entry which is preliminary data.</text>
</comment>
<keyword evidence="5" id="KW-1185">Reference proteome</keyword>
<dbReference type="InterPro" id="IPR027417">
    <property type="entry name" value="P-loop_NTPase"/>
</dbReference>
<evidence type="ECO:0000256" key="2">
    <source>
        <dbReference type="ARBA" id="ARBA00022840"/>
    </source>
</evidence>
<evidence type="ECO:0000256" key="1">
    <source>
        <dbReference type="ARBA" id="ARBA00022741"/>
    </source>
</evidence>
<dbReference type="OrthoDB" id="5813333at2"/>
<accession>A0A4Y3IQA3</accession>